<organism evidence="2 3">
    <name type="scientific">Rangifer tarandus platyrhynchus</name>
    <name type="common">Svalbard reindeer</name>
    <dbReference type="NCBI Taxonomy" id="3082113"/>
    <lineage>
        <taxon>Eukaryota</taxon>
        <taxon>Metazoa</taxon>
        <taxon>Chordata</taxon>
        <taxon>Craniata</taxon>
        <taxon>Vertebrata</taxon>
        <taxon>Euteleostomi</taxon>
        <taxon>Mammalia</taxon>
        <taxon>Eutheria</taxon>
        <taxon>Laurasiatheria</taxon>
        <taxon>Artiodactyla</taxon>
        <taxon>Ruminantia</taxon>
        <taxon>Pecora</taxon>
        <taxon>Cervidae</taxon>
        <taxon>Odocoileinae</taxon>
        <taxon>Rangifer</taxon>
    </lineage>
</organism>
<evidence type="ECO:0000256" key="1">
    <source>
        <dbReference type="SAM" id="MobiDB-lite"/>
    </source>
</evidence>
<evidence type="ECO:0000313" key="3">
    <source>
        <dbReference type="Proteomes" id="UP001176941"/>
    </source>
</evidence>
<accession>A0ABN8YN40</accession>
<proteinExistence type="predicted"/>
<reference evidence="2" key="1">
    <citation type="submission" date="2023-04" db="EMBL/GenBank/DDBJ databases">
        <authorList>
            <consortium name="ELIXIR-Norway"/>
        </authorList>
    </citation>
    <scope>NUCLEOTIDE SEQUENCE [LARGE SCALE GENOMIC DNA]</scope>
</reference>
<gene>
    <name evidence="2" type="ORF">MRATA1EN1_LOCUS11856</name>
</gene>
<dbReference type="EMBL" id="OX459957">
    <property type="protein sequence ID" value="CAI9162894.1"/>
    <property type="molecule type" value="Genomic_DNA"/>
</dbReference>
<feature type="region of interest" description="Disordered" evidence="1">
    <location>
        <begin position="83"/>
        <end position="115"/>
    </location>
</feature>
<keyword evidence="3" id="KW-1185">Reference proteome</keyword>
<evidence type="ECO:0000313" key="2">
    <source>
        <dbReference type="EMBL" id="CAI9162894.1"/>
    </source>
</evidence>
<protein>
    <submittedName>
        <fullName evidence="2">Uncharacterized protein</fullName>
    </submittedName>
</protein>
<sequence>MAARPGSPEPHVCIPQCVWCDDQLCSPASPFSVDGLVVIQAELSRPQTPPPQDRLQILCTPPPSHPISALLELVPPCLASFSDSPHKAGDSRLIPETGCRGEERGVGWEGAGTPG</sequence>
<dbReference type="Proteomes" id="UP001176941">
    <property type="component" value="Chromosome 21"/>
</dbReference>
<name>A0ABN8YN40_RANTA</name>